<organism evidence="4 5">
    <name type="scientific">Cynara cardunculus var. scolymus</name>
    <name type="common">Globe artichoke</name>
    <name type="synonym">Cynara scolymus</name>
    <dbReference type="NCBI Taxonomy" id="59895"/>
    <lineage>
        <taxon>Eukaryota</taxon>
        <taxon>Viridiplantae</taxon>
        <taxon>Streptophyta</taxon>
        <taxon>Embryophyta</taxon>
        <taxon>Tracheophyta</taxon>
        <taxon>Spermatophyta</taxon>
        <taxon>Magnoliopsida</taxon>
        <taxon>eudicotyledons</taxon>
        <taxon>Gunneridae</taxon>
        <taxon>Pentapetalae</taxon>
        <taxon>asterids</taxon>
        <taxon>campanulids</taxon>
        <taxon>Asterales</taxon>
        <taxon>Asteraceae</taxon>
        <taxon>Carduoideae</taxon>
        <taxon>Cardueae</taxon>
        <taxon>Carduinae</taxon>
        <taxon>Cynara</taxon>
    </lineage>
</organism>
<feature type="repeat" description="PPR" evidence="3">
    <location>
        <begin position="245"/>
        <end position="279"/>
    </location>
</feature>
<dbReference type="EMBL" id="LEKV01006241">
    <property type="protein sequence ID" value="KVH87424.1"/>
    <property type="molecule type" value="Genomic_DNA"/>
</dbReference>
<dbReference type="InterPro" id="IPR046960">
    <property type="entry name" value="PPR_At4g14850-like_plant"/>
</dbReference>
<dbReference type="Gramene" id="KVH87424">
    <property type="protein sequence ID" value="KVH87424"/>
    <property type="gene ID" value="Ccrd_025337"/>
</dbReference>
<dbReference type="FunFam" id="1.25.40.10:FF:000470">
    <property type="entry name" value="Pentatricopeptide repeat-containing protein At5g66520"/>
    <property type="match status" value="1"/>
</dbReference>
<evidence type="ECO:0000256" key="3">
    <source>
        <dbReference type="PROSITE-ProRule" id="PRU00708"/>
    </source>
</evidence>
<dbReference type="Pfam" id="PF20431">
    <property type="entry name" value="E_motif"/>
    <property type="match status" value="1"/>
</dbReference>
<dbReference type="OMA" id="GLTEMYV"/>
<reference evidence="4 5" key="1">
    <citation type="journal article" date="2016" name="Sci. Rep.">
        <title>The genome sequence of the outbreeding globe artichoke constructed de novo incorporating a phase-aware low-pass sequencing strategy of F1 progeny.</title>
        <authorList>
            <person name="Scaglione D."/>
            <person name="Reyes-Chin-Wo S."/>
            <person name="Acquadro A."/>
            <person name="Froenicke L."/>
            <person name="Portis E."/>
            <person name="Beitel C."/>
            <person name="Tirone M."/>
            <person name="Mauro R."/>
            <person name="Lo Monaco A."/>
            <person name="Mauromicale G."/>
            <person name="Faccioli P."/>
            <person name="Cattivelli L."/>
            <person name="Rieseberg L."/>
            <person name="Michelmore R."/>
            <person name="Lanteri S."/>
        </authorList>
    </citation>
    <scope>NUCLEOTIDE SEQUENCE [LARGE SCALE GENOMIC DNA]</scope>
    <source>
        <strain evidence="4">2C</strain>
    </source>
</reference>
<evidence type="ECO:0000256" key="2">
    <source>
        <dbReference type="ARBA" id="ARBA00022737"/>
    </source>
</evidence>
<dbReference type="GO" id="GO:0003729">
    <property type="term" value="F:mRNA binding"/>
    <property type="evidence" value="ECO:0007669"/>
    <property type="project" value="UniProtKB-ARBA"/>
</dbReference>
<dbReference type="PANTHER" id="PTHR47926">
    <property type="entry name" value="PENTATRICOPEPTIDE REPEAT-CONTAINING PROTEIN"/>
    <property type="match status" value="1"/>
</dbReference>
<dbReference type="InterPro" id="IPR002885">
    <property type="entry name" value="PPR_rpt"/>
</dbReference>
<dbReference type="Proteomes" id="UP000243975">
    <property type="component" value="Unassembled WGS sequence"/>
</dbReference>
<feature type="repeat" description="PPR" evidence="3">
    <location>
        <begin position="81"/>
        <end position="115"/>
    </location>
</feature>
<comment type="similarity">
    <text evidence="1">Belongs to the PPR family. PCMP-H subfamily.</text>
</comment>
<dbReference type="InterPro" id="IPR011990">
    <property type="entry name" value="TPR-like_helical_dom_sf"/>
</dbReference>
<evidence type="ECO:0000313" key="4">
    <source>
        <dbReference type="EMBL" id="KVH87424.1"/>
    </source>
</evidence>
<keyword evidence="5" id="KW-1185">Reference proteome</keyword>
<dbReference type="PROSITE" id="PS51375">
    <property type="entry name" value="PPR"/>
    <property type="match status" value="4"/>
</dbReference>
<dbReference type="InterPro" id="IPR046848">
    <property type="entry name" value="E_motif"/>
</dbReference>
<dbReference type="Pfam" id="PF01535">
    <property type="entry name" value="PPR"/>
    <property type="match status" value="8"/>
</dbReference>
<protein>
    <submittedName>
        <fullName evidence="4">Pentatricopeptide repeat-containing protein</fullName>
    </submittedName>
</protein>
<keyword evidence="2" id="KW-0677">Repeat</keyword>
<comment type="caution">
    <text evidence="4">The sequence shown here is derived from an EMBL/GenBank/DDBJ whole genome shotgun (WGS) entry which is preliminary data.</text>
</comment>
<dbReference type="FunFam" id="1.25.40.10:FF:000690">
    <property type="entry name" value="Pentatricopeptide repeat-containing protein"/>
    <property type="match status" value="1"/>
</dbReference>
<feature type="repeat" description="PPR" evidence="3">
    <location>
        <begin position="183"/>
        <end position="217"/>
    </location>
</feature>
<proteinExistence type="inferred from homology"/>
<evidence type="ECO:0000256" key="1">
    <source>
        <dbReference type="ARBA" id="ARBA00006643"/>
    </source>
</evidence>
<gene>
    <name evidence="4" type="ORF">Ccrd_025337</name>
</gene>
<evidence type="ECO:0000313" key="5">
    <source>
        <dbReference type="Proteomes" id="UP000243975"/>
    </source>
</evidence>
<name>A0A103XB14_CYNCS</name>
<dbReference type="GO" id="GO:0009451">
    <property type="term" value="P:RNA modification"/>
    <property type="evidence" value="ECO:0007669"/>
    <property type="project" value="InterPro"/>
</dbReference>
<dbReference type="NCBIfam" id="TIGR00756">
    <property type="entry name" value="PPR"/>
    <property type="match status" value="3"/>
</dbReference>
<feature type="repeat" description="PPR" evidence="3">
    <location>
        <begin position="346"/>
        <end position="380"/>
    </location>
</feature>
<dbReference type="AlphaFoldDB" id="A0A103XB14"/>
<sequence>MGFMSSIFPHSPTKTIEQKIMSLIHDSKELHDILQIHGFLLKTCLQSNNFIIAKLLRKFSLNSSNNMCYARSLFDEMPSPDTFLWNTMIRAYLNCTNHDECLSLFLRLRRQDHLFIDSFSLSLVVQACGRSGFLQNGQTIHSQVLKLGFDGDLFVQTGLTEMYVKFGWIEFARKVFREMKNPDLVSYNVLLAEYVRIGEMGLARQLFDKMSLRDLVSWNTMIHGYASLGHVGSAHTTLDACGEKDFFSWRSTVGQYSNSKQPHEALRLFHEMQLTNLLPDKITIISVLSACGDLGALGMGRTVHKYIERNRIEVDVKLGTSLVNMYAKCGDIDNASKVFNGIKKRDVFLWSAMIMGLSNHGYGEVALDHFDNMISEGIKPNGIIFIGVLSACSHVGLVNKGWKYFSAMSDEYGLTPEIEHYGCMVDILSRAGCLDAARELIRNMPFEPDPIVWRAILGACKIHKNVELAEEATTKILSLEAHADGNYVLLSNIYSQAKKWEKVVDVRRKMKENKIQKVPGSSSIEVGTAVHEFVAGDR</sequence>
<dbReference type="PANTHER" id="PTHR47926:SF344">
    <property type="entry name" value="OS07G0636900 PROTEIN"/>
    <property type="match status" value="1"/>
</dbReference>
<accession>A0A103XB14</accession>
<dbReference type="Gene3D" id="1.25.40.10">
    <property type="entry name" value="Tetratricopeptide repeat domain"/>
    <property type="match status" value="3"/>
</dbReference>